<evidence type="ECO:0000313" key="1">
    <source>
        <dbReference type="EMBL" id="SDG01820.1"/>
    </source>
</evidence>
<dbReference type="RefSeq" id="WP_090289295.1">
    <property type="nucleotide sequence ID" value="NZ_FNCK01000002.1"/>
</dbReference>
<dbReference type="EMBL" id="FNCK01000002">
    <property type="protein sequence ID" value="SDG01820.1"/>
    <property type="molecule type" value="Genomic_DNA"/>
</dbReference>
<accession>A0A1G7QVX6</accession>
<name>A0A1G7QVX6_9LACT</name>
<keyword evidence="2" id="KW-1185">Reference proteome</keyword>
<dbReference type="AlphaFoldDB" id="A0A1G7QVX6"/>
<dbReference type="InterPro" id="IPR036249">
    <property type="entry name" value="Thioredoxin-like_sf"/>
</dbReference>
<organism evidence="1 2">
    <name type="scientific">Facklamia miroungae</name>
    <dbReference type="NCBI Taxonomy" id="120956"/>
    <lineage>
        <taxon>Bacteria</taxon>
        <taxon>Bacillati</taxon>
        <taxon>Bacillota</taxon>
        <taxon>Bacilli</taxon>
        <taxon>Lactobacillales</taxon>
        <taxon>Aerococcaceae</taxon>
        <taxon>Facklamia</taxon>
    </lineage>
</organism>
<protein>
    <submittedName>
        <fullName evidence="1">Glutaredoxin-related protein</fullName>
    </submittedName>
</protein>
<dbReference type="OrthoDB" id="5679012at2"/>
<dbReference type="STRING" id="120956.SAMN05421791_102213"/>
<sequence>MNKVYFSDKCPNTTDFVNQLDQLQISYEAVNITDSMNNLKEFLKLRDSRKEFDVAKKNGNVGIPVLYAEGRLIYDLEQIDEK</sequence>
<dbReference type="SUPFAM" id="SSF52833">
    <property type="entry name" value="Thioredoxin-like"/>
    <property type="match status" value="1"/>
</dbReference>
<dbReference type="Proteomes" id="UP000199708">
    <property type="component" value="Unassembled WGS sequence"/>
</dbReference>
<gene>
    <name evidence="1" type="ORF">SAMN05421791_102213</name>
</gene>
<proteinExistence type="predicted"/>
<dbReference type="Gene3D" id="3.40.30.10">
    <property type="entry name" value="Glutaredoxin"/>
    <property type="match status" value="1"/>
</dbReference>
<reference evidence="1 2" key="1">
    <citation type="submission" date="2016-10" db="EMBL/GenBank/DDBJ databases">
        <authorList>
            <person name="de Groot N.N."/>
        </authorList>
    </citation>
    <scope>NUCLEOTIDE SEQUENCE [LARGE SCALE GENOMIC DNA]</scope>
    <source>
        <strain evidence="1 2">ATCC BAA-466</strain>
    </source>
</reference>
<evidence type="ECO:0000313" key="2">
    <source>
        <dbReference type="Proteomes" id="UP000199708"/>
    </source>
</evidence>